<dbReference type="Proteomes" id="UP000029055">
    <property type="component" value="Unassembled WGS sequence"/>
</dbReference>
<gene>
    <name evidence="3" type="ORF">BISU_1249</name>
</gene>
<feature type="domain" description="AAA" evidence="1">
    <location>
        <begin position="20"/>
        <end position="151"/>
    </location>
</feature>
<accession>A0A087E8W0</accession>
<dbReference type="InterPro" id="IPR027417">
    <property type="entry name" value="P-loop_NTPase"/>
</dbReference>
<comment type="caution">
    <text evidence="3">The sequence shown here is derived from an EMBL/GenBank/DDBJ whole genome shotgun (WGS) entry which is preliminary data.</text>
</comment>
<dbReference type="RefSeq" id="WP_024463479.1">
    <property type="nucleotide sequence ID" value="NZ_CP062939.1"/>
</dbReference>
<dbReference type="Pfam" id="PF13173">
    <property type="entry name" value="AAA_14"/>
    <property type="match status" value="1"/>
</dbReference>
<dbReference type="PANTHER" id="PTHR33295:SF20">
    <property type="entry name" value="ATPASE"/>
    <property type="match status" value="1"/>
</dbReference>
<reference evidence="3 4" key="1">
    <citation type="submission" date="2014-03" db="EMBL/GenBank/DDBJ databases">
        <title>Genomics of Bifidobacteria.</title>
        <authorList>
            <person name="Ventura M."/>
            <person name="Milani C."/>
            <person name="Lugli G.A."/>
        </authorList>
    </citation>
    <scope>NUCLEOTIDE SEQUENCE [LARGE SCALE GENOMIC DNA]</scope>
    <source>
        <strain evidence="3 4">LMG 11597</strain>
    </source>
</reference>
<dbReference type="SUPFAM" id="SSF52540">
    <property type="entry name" value="P-loop containing nucleoside triphosphate hydrolases"/>
    <property type="match status" value="1"/>
</dbReference>
<feature type="domain" description="DUF4143" evidence="2">
    <location>
        <begin position="205"/>
        <end position="355"/>
    </location>
</feature>
<dbReference type="OrthoDB" id="9801684at2"/>
<dbReference type="PANTHER" id="PTHR33295">
    <property type="entry name" value="ATPASE"/>
    <property type="match status" value="1"/>
</dbReference>
<dbReference type="eggNOG" id="COG1373">
    <property type="taxonomic scope" value="Bacteria"/>
</dbReference>
<protein>
    <submittedName>
        <fullName evidence="3">ATPase</fullName>
    </submittedName>
</protein>
<dbReference type="InterPro" id="IPR025420">
    <property type="entry name" value="DUF4143"/>
</dbReference>
<dbReference type="AlphaFoldDB" id="A0A087E8W0"/>
<dbReference type="Pfam" id="PF13635">
    <property type="entry name" value="DUF4143"/>
    <property type="match status" value="1"/>
</dbReference>
<evidence type="ECO:0000313" key="3">
    <source>
        <dbReference type="EMBL" id="KFJ04211.1"/>
    </source>
</evidence>
<proteinExistence type="predicted"/>
<organism evidence="3 4">
    <name type="scientific">Bifidobacterium subtile</name>
    <dbReference type="NCBI Taxonomy" id="77635"/>
    <lineage>
        <taxon>Bacteria</taxon>
        <taxon>Bacillati</taxon>
        <taxon>Actinomycetota</taxon>
        <taxon>Actinomycetes</taxon>
        <taxon>Bifidobacteriales</taxon>
        <taxon>Bifidobacteriaceae</taxon>
        <taxon>Bifidobacterium</taxon>
    </lineage>
</organism>
<dbReference type="EMBL" id="JGZR01000005">
    <property type="protein sequence ID" value="KFJ04211.1"/>
    <property type="molecule type" value="Genomic_DNA"/>
</dbReference>
<dbReference type="InterPro" id="IPR041682">
    <property type="entry name" value="AAA_14"/>
</dbReference>
<keyword evidence="4" id="KW-1185">Reference proteome</keyword>
<dbReference type="STRING" id="77635.BISU_1249"/>
<name>A0A087E8W0_9BIFI</name>
<sequence length="408" mass="45923">MRVRRDELLDRVLRHEGTPEVKVLVGVRRCGKSTLLQMFADALAERGVSQENMFFKRFDAFDIPIGYGAKDLYDELRAAMQRAEPGMFYVFLDEIQDVPGWEQVVRRLHTRENTDVYVTGSNARLLSGELATYLAGRYVELPVYPLSFAEYAGYRTDLGDADADDRMFADYMRYGGMPGLFAAGLPDEAKAGEVLDGVYQSVVLKDVAQRYGIRDLATLEKVSRYLFSTSGNLFSTNRVRATLRDAGLDVTYATLDNQIGALQKTFVLYSAGQERTRGKQLLRPRHKYYPVDNGFRNLANGFSGADRGAQLEGIVFMELKRRGYAVSIGQTPSGKEIDFVARKGEGRKMYVQVTASMLEEGTRARELAPLQELEDAFPRVVLTMDWLSGGVTKEGIRISNVTQWLREQ</sequence>
<evidence type="ECO:0000313" key="4">
    <source>
        <dbReference type="Proteomes" id="UP000029055"/>
    </source>
</evidence>
<evidence type="ECO:0000259" key="1">
    <source>
        <dbReference type="Pfam" id="PF13173"/>
    </source>
</evidence>
<evidence type="ECO:0000259" key="2">
    <source>
        <dbReference type="Pfam" id="PF13635"/>
    </source>
</evidence>